<reference evidence="4" key="1">
    <citation type="submission" date="2019-08" db="EMBL/GenBank/DDBJ databases">
        <authorList>
            <person name="Kucharzyk K."/>
            <person name="Murdoch R.W."/>
            <person name="Higgins S."/>
            <person name="Loffler F."/>
        </authorList>
    </citation>
    <scope>NUCLEOTIDE SEQUENCE</scope>
</reference>
<evidence type="ECO:0000259" key="3">
    <source>
        <dbReference type="Pfam" id="PF00501"/>
    </source>
</evidence>
<proteinExistence type="predicted"/>
<accession>A0A644WKR5</accession>
<dbReference type="EMBL" id="VSSQ01001033">
    <property type="protein sequence ID" value="MPM04370.1"/>
    <property type="molecule type" value="Genomic_DNA"/>
</dbReference>
<evidence type="ECO:0000256" key="1">
    <source>
        <dbReference type="ARBA" id="ARBA00022741"/>
    </source>
</evidence>
<dbReference type="CDD" id="cd05907">
    <property type="entry name" value="VL_LC_FACS_like"/>
    <property type="match status" value="1"/>
</dbReference>
<dbReference type="Pfam" id="PF00501">
    <property type="entry name" value="AMP-binding"/>
    <property type="match status" value="1"/>
</dbReference>
<evidence type="ECO:0000256" key="2">
    <source>
        <dbReference type="ARBA" id="ARBA00022840"/>
    </source>
</evidence>
<dbReference type="InterPro" id="IPR000873">
    <property type="entry name" value="AMP-dep_synth/lig_dom"/>
</dbReference>
<evidence type="ECO:0000313" key="4">
    <source>
        <dbReference type="EMBL" id="MPM04370.1"/>
    </source>
</evidence>
<dbReference type="InterPro" id="IPR020845">
    <property type="entry name" value="AMP-binding_CS"/>
</dbReference>
<gene>
    <name evidence="4" type="ORF">SDC9_50647</name>
</gene>
<dbReference type="Pfam" id="PF23562">
    <property type="entry name" value="AMP-binding_C_3"/>
    <property type="match status" value="1"/>
</dbReference>
<dbReference type="PROSITE" id="PS00455">
    <property type="entry name" value="AMP_BINDING"/>
    <property type="match status" value="1"/>
</dbReference>
<keyword evidence="2" id="KW-0067">ATP-binding</keyword>
<dbReference type="PANTHER" id="PTHR43272:SF33">
    <property type="entry name" value="AMP-BINDING DOMAIN-CONTAINING PROTEIN-RELATED"/>
    <property type="match status" value="1"/>
</dbReference>
<dbReference type="GO" id="GO:0004467">
    <property type="term" value="F:long-chain fatty acid-CoA ligase activity"/>
    <property type="evidence" value="ECO:0007669"/>
    <property type="project" value="UniProtKB-EC"/>
</dbReference>
<dbReference type="InterPro" id="IPR042099">
    <property type="entry name" value="ANL_N_sf"/>
</dbReference>
<protein>
    <submittedName>
        <fullName evidence="4">Long-chain-fatty-acid--CoA ligase FadD15</fullName>
        <ecNumber evidence="4">6.2.1.3</ecNumber>
    </submittedName>
</protein>
<dbReference type="SUPFAM" id="SSF56801">
    <property type="entry name" value="Acetyl-CoA synthetase-like"/>
    <property type="match status" value="1"/>
</dbReference>
<dbReference type="PANTHER" id="PTHR43272">
    <property type="entry name" value="LONG-CHAIN-FATTY-ACID--COA LIGASE"/>
    <property type="match status" value="1"/>
</dbReference>
<sequence>METLHFAELIHVQAKKYGEKIALNHRENLTDEWSRITWTSFSEQVMAISKALYELGVNEGDRVGQFSNNMAENLIVDYGLFSNRAIVVPMYATSTAPQIEFIVNDSEIAILFVGDQLQYDIAFEVKERSRFLKKIIVFDRKVLLKDDSSMYFEDLLRQGKASNRHFEIQSRMQDAVDTDLACILYTSGTTGNPKGVMMPHSCLNEAVRVHTVRIPEITDQQTSIAFLPLSHVFERMWCYLCVARGVEIYINLRPIEITEAIKQVRPTMMCAVPRFWEKVYAAVQDNISKMTPFKQGIVTWALATGKKYNIDYLRLGKVPPATLKLKYFIADKLIYSKVKKTIGIEQSVLFPVAGAKLSDDINIFLRSMGIPVVYGYGLTETTASVSFFDHTGYEFGTVGKIIPDLEVKIGPDNEIMVKGKTVFPGYYKNPEANEAAFTEDGFFKTGDAGYVRGESIILTDRIKDLFKTSYGKYIAPQEIETRLILDKCIEQVAVIGDEKPYVTAIIAPSIPDLELYAEKNNIKYNDVDALLSHPEIYKYMEQRILRMQAGMANHELIKKFALITKPFSIQGGELTNTLKLKRAVILQRYKVQIDEMYV</sequence>
<dbReference type="AlphaFoldDB" id="A0A644WKR5"/>
<dbReference type="Gene3D" id="3.40.50.12780">
    <property type="entry name" value="N-terminal domain of ligase-like"/>
    <property type="match status" value="2"/>
</dbReference>
<dbReference type="GO" id="GO:0016020">
    <property type="term" value="C:membrane"/>
    <property type="evidence" value="ECO:0007669"/>
    <property type="project" value="TreeGrafter"/>
</dbReference>
<dbReference type="GO" id="GO:0005524">
    <property type="term" value="F:ATP binding"/>
    <property type="evidence" value="ECO:0007669"/>
    <property type="project" value="UniProtKB-KW"/>
</dbReference>
<feature type="domain" description="AMP-dependent synthetase/ligase" evidence="3">
    <location>
        <begin position="12"/>
        <end position="427"/>
    </location>
</feature>
<keyword evidence="4" id="KW-0436">Ligase</keyword>
<comment type="caution">
    <text evidence="4">The sequence shown here is derived from an EMBL/GenBank/DDBJ whole genome shotgun (WGS) entry which is preliminary data.</text>
</comment>
<name>A0A644WKR5_9ZZZZ</name>
<organism evidence="4">
    <name type="scientific">bioreactor metagenome</name>
    <dbReference type="NCBI Taxonomy" id="1076179"/>
    <lineage>
        <taxon>unclassified sequences</taxon>
        <taxon>metagenomes</taxon>
        <taxon>ecological metagenomes</taxon>
    </lineage>
</organism>
<keyword evidence="1" id="KW-0547">Nucleotide-binding</keyword>
<dbReference type="EC" id="6.2.1.3" evidence="4"/>